<feature type="coiled-coil region" evidence="1">
    <location>
        <begin position="108"/>
        <end position="135"/>
    </location>
</feature>
<keyword evidence="4" id="KW-1185">Reference proteome</keyword>
<feature type="region of interest" description="Disordered" evidence="2">
    <location>
        <begin position="420"/>
        <end position="458"/>
    </location>
</feature>
<organism evidence="3 4">
    <name type="scientific">Ditylenchus destructor</name>
    <dbReference type="NCBI Taxonomy" id="166010"/>
    <lineage>
        <taxon>Eukaryota</taxon>
        <taxon>Metazoa</taxon>
        <taxon>Ecdysozoa</taxon>
        <taxon>Nematoda</taxon>
        <taxon>Chromadorea</taxon>
        <taxon>Rhabditida</taxon>
        <taxon>Tylenchina</taxon>
        <taxon>Tylenchomorpha</taxon>
        <taxon>Sphaerularioidea</taxon>
        <taxon>Anguinidae</taxon>
        <taxon>Anguininae</taxon>
        <taxon>Ditylenchus</taxon>
    </lineage>
</organism>
<feature type="compositionally biased region" description="Polar residues" evidence="2">
    <location>
        <begin position="848"/>
        <end position="863"/>
    </location>
</feature>
<feature type="region of interest" description="Disordered" evidence="2">
    <location>
        <begin position="741"/>
        <end position="818"/>
    </location>
</feature>
<name>A0AAD4R432_9BILA</name>
<feature type="compositionally biased region" description="Low complexity" evidence="2">
    <location>
        <begin position="27"/>
        <end position="36"/>
    </location>
</feature>
<feature type="region of interest" description="Disordered" evidence="2">
    <location>
        <begin position="674"/>
        <end position="695"/>
    </location>
</feature>
<sequence>MKRCLARSSTPLPSISGYNPLKALRMTSNTTSSTSEESPESSDSESRPKPPRKLERKSGMSLAAMNTVVTAKMRALDESNDAIHAKKVELDKVLQKYKKRITQPCSKCKRMRKELENAEDSKLAMQEELMQYRYAVAAKKFKMVAKTDASCQSTFKDPELDAANAENLRLQEKLDNQFKQYDSHIWSMDAELQRLNRVKSNLDAQLAKYKHTGNDANQTPTVTANASIQTDLDTPETRALPDQDSKLQAELVELRAQNEQLNAVISSMKKKNISLEDDLAIQRGKAERRINYIEDQTAKTNALKEELDKLKADSSAEKSALVEEIAKMKAEMASIQQEHSSLKSKILNSKTEQGKYKAVSNSGNAPETITKDSGSQSKLNGSKLDAVFAVKTALESELARSRAQLSSVTSDLSSALKNKSSLESQLASHKTRQTNRSDKETQYVAEHNDQGTQTPRKGHFRSSLIDAYSQVDIDDVLELRSEATAVMFADLEPVNVLVPVSPEPLSPCPSLRISVSETSTPMSKDNTTRELSPVRSTPQSPLSSPEEKVPEFSAITTTNYSRAKSVPPKPKLTKRKVVLTDPRLARNPSQTTLKDAQKPISAVEVRKFEQSKNPVEKSMPEFLFNAKQSVHQNTPSMTMHSGDTIENRKNEIPAGATSSTSTNLPVKRPRIVYNGDVPESTDRPLKQQKSDQISHEATRNIESFLDWGRPRRKMDQVVNESEAISSLEEISSIHARVTHNTKTVAGLDNPQTLERGQNSRRHTVEIPTKSSGETSSRRPRIVYNTNPDVKIGQSKKDVQKSEQNSNNECSSSGFTSSSYSFGSSESKILSAEGKPWINSSIASNIRFTPTPYNRRTSQSSCSAEITKCPL</sequence>
<evidence type="ECO:0000256" key="1">
    <source>
        <dbReference type="SAM" id="Coils"/>
    </source>
</evidence>
<feature type="compositionally biased region" description="Basic and acidic residues" evidence="2">
    <location>
        <begin position="44"/>
        <end position="58"/>
    </location>
</feature>
<accession>A0AAD4R432</accession>
<dbReference type="AlphaFoldDB" id="A0AAD4R432"/>
<feature type="compositionally biased region" description="Polar residues" evidence="2">
    <location>
        <begin position="7"/>
        <end position="17"/>
    </location>
</feature>
<feature type="region of interest" description="Disordered" evidence="2">
    <location>
        <begin position="353"/>
        <end position="377"/>
    </location>
</feature>
<feature type="compositionally biased region" description="Low complexity" evidence="2">
    <location>
        <begin position="801"/>
        <end position="818"/>
    </location>
</feature>
<gene>
    <name evidence="3" type="ORF">DdX_12096</name>
</gene>
<feature type="compositionally biased region" description="Basic and acidic residues" evidence="2">
    <location>
        <begin position="680"/>
        <end position="695"/>
    </location>
</feature>
<feature type="compositionally biased region" description="Polar residues" evidence="2">
    <location>
        <begin position="359"/>
        <end position="377"/>
    </location>
</feature>
<protein>
    <submittedName>
        <fullName evidence="3">Uncharacterized protein</fullName>
    </submittedName>
</protein>
<feature type="compositionally biased region" description="Polar residues" evidence="2">
    <location>
        <begin position="513"/>
        <end position="525"/>
    </location>
</feature>
<proteinExistence type="predicted"/>
<keyword evidence="1" id="KW-0175">Coiled coil</keyword>
<feature type="compositionally biased region" description="Polar residues" evidence="2">
    <location>
        <begin position="741"/>
        <end position="756"/>
    </location>
</feature>
<feature type="compositionally biased region" description="Polar residues" evidence="2">
    <location>
        <begin position="534"/>
        <end position="543"/>
    </location>
</feature>
<feature type="coiled-coil region" evidence="1">
    <location>
        <begin position="244"/>
        <end position="345"/>
    </location>
</feature>
<dbReference type="Proteomes" id="UP001201812">
    <property type="component" value="Unassembled WGS sequence"/>
</dbReference>
<dbReference type="EMBL" id="JAKKPZ010000037">
    <property type="protein sequence ID" value="KAI1708146.1"/>
    <property type="molecule type" value="Genomic_DNA"/>
</dbReference>
<feature type="region of interest" description="Disordered" evidence="2">
    <location>
        <begin position="1"/>
        <end position="63"/>
    </location>
</feature>
<evidence type="ECO:0000313" key="3">
    <source>
        <dbReference type="EMBL" id="KAI1708146.1"/>
    </source>
</evidence>
<feature type="region of interest" description="Disordered" evidence="2">
    <location>
        <begin position="848"/>
        <end position="870"/>
    </location>
</feature>
<feature type="coiled-coil region" evidence="1">
    <location>
        <begin position="160"/>
        <end position="212"/>
    </location>
</feature>
<feature type="region of interest" description="Disordered" evidence="2">
    <location>
        <begin position="511"/>
        <end position="550"/>
    </location>
</feature>
<comment type="caution">
    <text evidence="3">The sequence shown here is derived from an EMBL/GenBank/DDBJ whole genome shotgun (WGS) entry which is preliminary data.</text>
</comment>
<evidence type="ECO:0000256" key="2">
    <source>
        <dbReference type="SAM" id="MobiDB-lite"/>
    </source>
</evidence>
<dbReference type="PANTHER" id="PTHR43941:SF12">
    <property type="entry name" value="CRESTIN"/>
    <property type="match status" value="1"/>
</dbReference>
<evidence type="ECO:0000313" key="4">
    <source>
        <dbReference type="Proteomes" id="UP001201812"/>
    </source>
</evidence>
<reference evidence="3" key="1">
    <citation type="submission" date="2022-01" db="EMBL/GenBank/DDBJ databases">
        <title>Genome Sequence Resource for Two Populations of Ditylenchus destructor, the Migratory Endoparasitic Phytonematode.</title>
        <authorList>
            <person name="Zhang H."/>
            <person name="Lin R."/>
            <person name="Xie B."/>
        </authorList>
    </citation>
    <scope>NUCLEOTIDE SEQUENCE</scope>
    <source>
        <strain evidence="3">BazhouSP</strain>
    </source>
</reference>
<dbReference type="PANTHER" id="PTHR43941">
    <property type="entry name" value="STRUCTURAL MAINTENANCE OF CHROMOSOMES PROTEIN 2"/>
    <property type="match status" value="1"/>
</dbReference>
<feature type="compositionally biased region" description="Basic and acidic residues" evidence="2">
    <location>
        <begin position="435"/>
        <end position="449"/>
    </location>
</feature>